<feature type="region of interest" description="Disordered" evidence="6">
    <location>
        <begin position="380"/>
        <end position="422"/>
    </location>
</feature>
<dbReference type="GO" id="GO:0000009">
    <property type="term" value="F:alpha-1,6-mannosyltransferase activity"/>
    <property type="evidence" value="ECO:0007669"/>
    <property type="project" value="InterPro"/>
</dbReference>
<evidence type="ECO:0000256" key="8">
    <source>
        <dbReference type="SAM" id="SignalP"/>
    </source>
</evidence>
<dbReference type="InterPro" id="IPR007315">
    <property type="entry name" value="PIG-V/Gpi18"/>
</dbReference>
<evidence type="ECO:0000256" key="5">
    <source>
        <dbReference type="ARBA" id="ARBA00023242"/>
    </source>
</evidence>
<evidence type="ECO:0000313" key="11">
    <source>
        <dbReference type="Proteomes" id="UP000239899"/>
    </source>
</evidence>
<keyword evidence="4" id="KW-0234">DNA repair</keyword>
<evidence type="ECO:0000256" key="3">
    <source>
        <dbReference type="ARBA" id="ARBA00022763"/>
    </source>
</evidence>
<dbReference type="AlphaFoldDB" id="A0A2P6TNP6"/>
<feature type="chain" id="PRO_5015119644" evidence="8">
    <location>
        <begin position="29"/>
        <end position="806"/>
    </location>
</feature>
<dbReference type="UniPathway" id="UPA00196"/>
<comment type="subcellular location">
    <subcellularLocation>
        <location evidence="1">Nucleus</location>
    </subcellularLocation>
</comment>
<accession>A0A2P6TNP6</accession>
<feature type="transmembrane region" description="Helical" evidence="7">
    <location>
        <begin position="148"/>
        <end position="169"/>
    </location>
</feature>
<dbReference type="GO" id="GO:0005634">
    <property type="term" value="C:nucleus"/>
    <property type="evidence" value="ECO:0007669"/>
    <property type="project" value="UniProtKB-SubCell"/>
</dbReference>
<dbReference type="Gene3D" id="3.60.15.10">
    <property type="entry name" value="Ribonuclease Z/Hydroxyacylglutathione hydrolase-like"/>
    <property type="match status" value="1"/>
</dbReference>
<dbReference type="GO" id="GO:0006303">
    <property type="term" value="P:double-strand break repair via nonhomologous end joining"/>
    <property type="evidence" value="ECO:0007669"/>
    <property type="project" value="TreeGrafter"/>
</dbReference>
<dbReference type="GO" id="GO:0006506">
    <property type="term" value="P:GPI anchor biosynthetic process"/>
    <property type="evidence" value="ECO:0007669"/>
    <property type="project" value="UniProtKB-UniPathway"/>
</dbReference>
<feature type="domain" description="Metallo-beta-lactamase" evidence="9">
    <location>
        <begin position="427"/>
        <end position="582"/>
    </location>
</feature>
<dbReference type="Pfam" id="PF12706">
    <property type="entry name" value="Lactamase_B_2"/>
    <property type="match status" value="1"/>
</dbReference>
<dbReference type="PANTHER" id="PTHR23240:SF35">
    <property type="entry name" value="DNA REPAIR METALLO-BETA-LACTAMASE FAMILY PROTEIN-RELATED"/>
    <property type="match status" value="1"/>
</dbReference>
<dbReference type="SUPFAM" id="SSF56281">
    <property type="entry name" value="Metallo-hydrolase/oxidoreductase"/>
    <property type="match status" value="1"/>
</dbReference>
<dbReference type="InterPro" id="IPR011084">
    <property type="entry name" value="DRMBL"/>
</dbReference>
<dbReference type="GO" id="GO:0003684">
    <property type="term" value="F:damaged DNA binding"/>
    <property type="evidence" value="ECO:0007669"/>
    <property type="project" value="TreeGrafter"/>
</dbReference>
<reference evidence="10 11" key="1">
    <citation type="journal article" date="2018" name="Plant J.">
        <title>Genome sequences of Chlorella sorokiniana UTEX 1602 and Micractinium conductrix SAG 241.80: implications to maltose excretion by a green alga.</title>
        <authorList>
            <person name="Arriola M.B."/>
            <person name="Velmurugan N."/>
            <person name="Zhang Y."/>
            <person name="Plunkett M.H."/>
            <person name="Hondzo H."/>
            <person name="Barney B.M."/>
        </authorList>
    </citation>
    <scope>NUCLEOTIDE SEQUENCE [LARGE SCALE GENOMIC DNA]</scope>
    <source>
        <strain evidence="11">UTEX 1602</strain>
    </source>
</reference>
<dbReference type="Proteomes" id="UP000239899">
    <property type="component" value="Unassembled WGS sequence"/>
</dbReference>
<dbReference type="InterPro" id="IPR036866">
    <property type="entry name" value="RibonucZ/Hydroxyglut_hydro"/>
</dbReference>
<organism evidence="10 11">
    <name type="scientific">Chlorella sorokiniana</name>
    <name type="common">Freshwater green alga</name>
    <dbReference type="NCBI Taxonomy" id="3076"/>
    <lineage>
        <taxon>Eukaryota</taxon>
        <taxon>Viridiplantae</taxon>
        <taxon>Chlorophyta</taxon>
        <taxon>core chlorophytes</taxon>
        <taxon>Trebouxiophyceae</taxon>
        <taxon>Chlorellales</taxon>
        <taxon>Chlorellaceae</taxon>
        <taxon>Chlorella clade</taxon>
        <taxon>Chlorella</taxon>
    </lineage>
</organism>
<evidence type="ECO:0000313" key="10">
    <source>
        <dbReference type="EMBL" id="PRW50958.1"/>
    </source>
</evidence>
<evidence type="ECO:0000256" key="4">
    <source>
        <dbReference type="ARBA" id="ARBA00023204"/>
    </source>
</evidence>
<evidence type="ECO:0000256" key="6">
    <source>
        <dbReference type="SAM" id="MobiDB-lite"/>
    </source>
</evidence>
<dbReference type="SMART" id="SM00849">
    <property type="entry name" value="Lactamase_B"/>
    <property type="match status" value="1"/>
</dbReference>
<dbReference type="Pfam" id="PF04188">
    <property type="entry name" value="Mannosyl_trans2"/>
    <property type="match status" value="1"/>
</dbReference>
<feature type="signal peptide" evidence="8">
    <location>
        <begin position="1"/>
        <end position="28"/>
    </location>
</feature>
<dbReference type="EMBL" id="LHPG02000010">
    <property type="protein sequence ID" value="PRW50958.1"/>
    <property type="molecule type" value="Genomic_DNA"/>
</dbReference>
<feature type="compositionally biased region" description="Acidic residues" evidence="6">
    <location>
        <begin position="384"/>
        <end position="422"/>
    </location>
</feature>
<dbReference type="GO" id="GO:0035312">
    <property type="term" value="F:5'-3' DNA exonuclease activity"/>
    <property type="evidence" value="ECO:0007669"/>
    <property type="project" value="TreeGrafter"/>
</dbReference>
<evidence type="ECO:0000256" key="1">
    <source>
        <dbReference type="ARBA" id="ARBA00004123"/>
    </source>
</evidence>
<dbReference type="InterPro" id="IPR001279">
    <property type="entry name" value="Metallo-B-lactamas"/>
</dbReference>
<keyword evidence="7" id="KW-0472">Membrane</keyword>
<keyword evidence="8" id="KW-0732">Signal</keyword>
<comment type="caution">
    <text evidence="10">The sequence shown here is derived from an EMBL/GenBank/DDBJ whole genome shotgun (WGS) entry which is preliminary data.</text>
</comment>
<dbReference type="GO" id="GO:0036297">
    <property type="term" value="P:interstrand cross-link repair"/>
    <property type="evidence" value="ECO:0007669"/>
    <property type="project" value="TreeGrafter"/>
</dbReference>
<dbReference type="Gene3D" id="3.40.50.12650">
    <property type="match status" value="1"/>
</dbReference>
<gene>
    <name evidence="10" type="ORF">C2E21_5527</name>
</gene>
<keyword evidence="7" id="KW-1133">Transmembrane helix</keyword>
<dbReference type="CDD" id="cd16273">
    <property type="entry name" value="SNM1A-1C-like_MBL-fold"/>
    <property type="match status" value="1"/>
</dbReference>
<sequence>MAPTRRLVLLALCSRGALLLGLLASDAAFPDLDSSTRLAAALPCAAADAAPPTPPNAAPVPLLVWDTAYFSRIAKCGYETDKINAFFPLLPALMRAAAAIAGTLPGLRVLPPEAAHVAAGLALNVAAFAAAALCLHRLSTRVLGSARLADLAAIFFCFNPASVFYSAAYSETLFAAGTWAGLLLLPTHHWAGVAAFALAAAARSNGILAVWFPLHALLAAWRRRGGAAPPVRDTLRTALSCGIILAPYVAMQAQAYAAHCLGEGEDTPAWCHARLPSVYAFIQKAYWDVGFLRFYRDPARLPMVLMSVPVAWLSIAPPPLGLCGPMTSFFVVPSFAPVSLEQLPAEPDDVTIICRQEALITQELQDVREYNKDAEPLGVIAVQEEVESEPEELTDEELTEEEEEDEEDDQLTDEEGGSDIDEGDAAMASQVEAIKWVPGTKFLVDGFRFQHPNCRAYFLTHAHSDHTTGLSKSFNAGPIYCSPVTARVLRHDFGLRPDCLRVLELDETATIAGVEVTPMDANHCPGAAMFLFKVPPSSPGSKAQVILHTGDMRWQPWMAEHPALKGQQVDILILDTTYCTPRWSLPPQSEVVAAMAEHMAAAAAAEPATLFVVGSYHIGKERAYLGAAAALGWRVHCTPTKHRLLRLLGLPAEWLALLTEQPEEAQIHVLSMGEQLHEQALADRIEGTAWKRAVALKPTGWTWRQKGGLDVRDLGSVQLVGVPYSEHSSFPELRDCVRALRPRRIIPTVNAGDPASSRAQVDRFADLMDLSADRSRLSYYLLRSQQQAQQAQQAQQSRQAQQVALA</sequence>
<evidence type="ECO:0000259" key="9">
    <source>
        <dbReference type="SMART" id="SM00849"/>
    </source>
</evidence>
<protein>
    <submittedName>
        <fullName evidence="10">DNA cross-link repair SNM1 isoform X1</fullName>
    </submittedName>
</protein>
<keyword evidence="3" id="KW-0227">DNA damage</keyword>
<dbReference type="GO" id="GO:0004376">
    <property type="term" value="F:GPI mannosyltransferase activity"/>
    <property type="evidence" value="ECO:0007669"/>
    <property type="project" value="InterPro"/>
</dbReference>
<name>A0A2P6TNP6_CHLSO</name>
<feature type="transmembrane region" description="Helical" evidence="7">
    <location>
        <begin position="114"/>
        <end position="136"/>
    </location>
</feature>
<dbReference type="STRING" id="3076.A0A2P6TNP6"/>
<dbReference type="GO" id="GO:0016020">
    <property type="term" value="C:membrane"/>
    <property type="evidence" value="ECO:0007669"/>
    <property type="project" value="GOC"/>
</dbReference>
<proteinExistence type="inferred from homology"/>
<dbReference type="OrthoDB" id="262529at2759"/>
<dbReference type="PANTHER" id="PTHR23240">
    <property type="entry name" value="DNA CROSS-LINK REPAIR PROTEIN PSO2/SNM1-RELATED"/>
    <property type="match status" value="1"/>
</dbReference>
<evidence type="ECO:0000256" key="2">
    <source>
        <dbReference type="ARBA" id="ARBA00010304"/>
    </source>
</evidence>
<keyword evidence="5" id="KW-0539">Nucleus</keyword>
<evidence type="ECO:0000256" key="7">
    <source>
        <dbReference type="SAM" id="Phobius"/>
    </source>
</evidence>
<keyword evidence="7" id="KW-0812">Transmembrane</keyword>
<keyword evidence="11" id="KW-1185">Reference proteome</keyword>
<comment type="similarity">
    <text evidence="2">Belongs to the DNA repair metallo-beta-lactamase (DRMBL) family.</text>
</comment>
<dbReference type="Pfam" id="PF07522">
    <property type="entry name" value="DRMBL"/>
    <property type="match status" value="1"/>
</dbReference>